<feature type="transmembrane region" description="Helical" evidence="1">
    <location>
        <begin position="6"/>
        <end position="23"/>
    </location>
</feature>
<feature type="transmembrane region" description="Helical" evidence="1">
    <location>
        <begin position="133"/>
        <end position="155"/>
    </location>
</feature>
<keyword evidence="1" id="KW-1133">Transmembrane helix</keyword>
<feature type="transmembrane region" description="Helical" evidence="1">
    <location>
        <begin position="60"/>
        <end position="79"/>
    </location>
</feature>
<dbReference type="Pfam" id="PF00499">
    <property type="entry name" value="Oxidored_q3"/>
    <property type="match status" value="1"/>
</dbReference>
<evidence type="ECO:0000256" key="1">
    <source>
        <dbReference type="SAM" id="Phobius"/>
    </source>
</evidence>
<dbReference type="Gene3D" id="1.20.120.1200">
    <property type="entry name" value="NADH-ubiquinone/plastoquinone oxidoreductase chain 6, subunit NuoJ"/>
    <property type="match status" value="1"/>
</dbReference>
<feature type="transmembrane region" description="Helical" evidence="1">
    <location>
        <begin position="35"/>
        <end position="54"/>
    </location>
</feature>
<dbReference type="AlphaFoldDB" id="A0A4P2VNI7"/>
<dbReference type="GO" id="GO:0016491">
    <property type="term" value="F:oxidoreductase activity"/>
    <property type="evidence" value="ECO:0007669"/>
    <property type="project" value="UniProtKB-KW"/>
</dbReference>
<organism evidence="2 3">
    <name type="scientific">Conexivisphaera calida</name>
    <dbReference type="NCBI Taxonomy" id="1874277"/>
    <lineage>
        <taxon>Archaea</taxon>
        <taxon>Nitrososphaerota</taxon>
        <taxon>Conexivisphaeria</taxon>
        <taxon>Conexivisphaerales</taxon>
        <taxon>Conexivisphaeraceae</taxon>
        <taxon>Conexivisphaera</taxon>
    </lineage>
</organism>
<keyword evidence="1" id="KW-0472">Membrane</keyword>
<keyword evidence="3" id="KW-1185">Reference proteome</keyword>
<name>A0A4P2VNI7_9ARCH</name>
<dbReference type="EC" id="1.6.5.3" evidence="2"/>
<evidence type="ECO:0000313" key="2">
    <source>
        <dbReference type="EMBL" id="BBE42485.1"/>
    </source>
</evidence>
<keyword evidence="2" id="KW-0830">Ubiquinone</keyword>
<accession>A0A4P2VNI7</accession>
<gene>
    <name evidence="2" type="ORF">NAS2_1096</name>
</gene>
<dbReference type="RefSeq" id="WP_174448714.1">
    <property type="nucleotide sequence ID" value="NZ_AP018732.1"/>
</dbReference>
<protein>
    <submittedName>
        <fullName evidence="2">NADH-ubiquinone oxidoreductase chain J</fullName>
        <ecNumber evidence="2">1.6.5.3</ecNumber>
    </submittedName>
</protein>
<dbReference type="GeneID" id="55584907"/>
<dbReference type="GO" id="GO:0008137">
    <property type="term" value="F:NADH dehydrogenase (ubiquinone) activity"/>
    <property type="evidence" value="ECO:0007669"/>
    <property type="project" value="InterPro"/>
</dbReference>
<proteinExistence type="predicted"/>
<keyword evidence="1" id="KW-0812">Transmembrane</keyword>
<keyword evidence="2" id="KW-0560">Oxidoreductase</keyword>
<dbReference type="KEGG" id="ccai:NAS2_1096"/>
<dbReference type="EMBL" id="AP018732">
    <property type="protein sequence ID" value="BBE42485.1"/>
    <property type="molecule type" value="Genomic_DNA"/>
</dbReference>
<sequence length="161" mass="16951">MNWLFVWALVMGFVSLIAAYYVVRAKDFVYASSALAVLGSIVAADLAILGFGIISAFLVIVYVGAAVMFIIITLSLLGLREEERRNSGRGVIVALLVAALWSGVALSAGIYGLYVEPQPVSMTTAVGGLLSRYSLVVALIVIAQAATLVEAISVARRGRGN</sequence>
<evidence type="ECO:0000313" key="3">
    <source>
        <dbReference type="Proteomes" id="UP000509448"/>
    </source>
</evidence>
<reference evidence="2 3" key="1">
    <citation type="journal article" date="2019" name="ISME J.">
        <title>Isolation and characterization of a thermophilic sulfur- and iron-reducing thaumarchaeote from a terrestrial acidic hot spring.</title>
        <authorList>
            <person name="Kato S."/>
            <person name="Itoh T."/>
            <person name="Yuki M."/>
            <person name="Nagamori M."/>
            <person name="Ohnishi M."/>
            <person name="Uematsu K."/>
            <person name="Suzuki K."/>
            <person name="Takashina T."/>
            <person name="Ohkuma M."/>
        </authorList>
    </citation>
    <scope>NUCLEOTIDE SEQUENCE [LARGE SCALE GENOMIC DNA]</scope>
    <source>
        <strain evidence="2 3">NAS-02</strain>
    </source>
</reference>
<feature type="transmembrane region" description="Helical" evidence="1">
    <location>
        <begin position="91"/>
        <end position="113"/>
    </location>
</feature>
<dbReference type="Proteomes" id="UP000509448">
    <property type="component" value="Chromosome"/>
</dbReference>
<dbReference type="InterPro" id="IPR042106">
    <property type="entry name" value="Nuo/plastoQ_OxRdtase_6_NuoJ"/>
</dbReference>
<dbReference type="InterPro" id="IPR001457">
    <property type="entry name" value="NADH_UbQ/plastoQ_OxRdtase_su6"/>
</dbReference>